<dbReference type="InterPro" id="IPR001296">
    <property type="entry name" value="Glyco_trans_1"/>
</dbReference>
<feature type="domain" description="Glycosyl transferase family 1" evidence="1">
    <location>
        <begin position="134"/>
        <end position="264"/>
    </location>
</feature>
<evidence type="ECO:0000259" key="1">
    <source>
        <dbReference type="Pfam" id="PF00534"/>
    </source>
</evidence>
<dbReference type="PANTHER" id="PTHR45947">
    <property type="entry name" value="SULFOQUINOVOSYL TRANSFERASE SQD2"/>
    <property type="match status" value="1"/>
</dbReference>
<accession>A0ABX9PZM8</accession>
<dbReference type="SUPFAM" id="SSF53756">
    <property type="entry name" value="UDP-Glycosyltransferase/glycogen phosphorylase"/>
    <property type="match status" value="1"/>
</dbReference>
<dbReference type="GO" id="GO:0016740">
    <property type="term" value="F:transferase activity"/>
    <property type="evidence" value="ECO:0007669"/>
    <property type="project" value="UniProtKB-KW"/>
</dbReference>
<protein>
    <submittedName>
        <fullName evidence="2">Glycosyl transferase family 1</fullName>
    </submittedName>
</protein>
<dbReference type="InterPro" id="IPR050194">
    <property type="entry name" value="Glycosyltransferase_grp1"/>
</dbReference>
<proteinExistence type="predicted"/>
<dbReference type="PANTHER" id="PTHR45947:SF3">
    <property type="entry name" value="SULFOQUINOVOSYL TRANSFERASE SQD2"/>
    <property type="match status" value="1"/>
</dbReference>
<dbReference type="Gene3D" id="3.40.50.2000">
    <property type="entry name" value="Glycogen Phosphorylase B"/>
    <property type="match status" value="2"/>
</dbReference>
<dbReference type="Proteomes" id="UP000284853">
    <property type="component" value="Unassembled WGS sequence"/>
</dbReference>
<dbReference type="RefSeq" id="WP_120164103.1">
    <property type="nucleotide sequence ID" value="NZ_NSDJ01000001.1"/>
</dbReference>
<dbReference type="EMBL" id="NSDJ01000001">
    <property type="protein sequence ID" value="RKF70068.1"/>
    <property type="molecule type" value="Genomic_DNA"/>
</dbReference>
<keyword evidence="3" id="KW-1185">Reference proteome</keyword>
<dbReference type="Pfam" id="PF00534">
    <property type="entry name" value="Glycos_transf_1"/>
    <property type="match status" value="1"/>
</dbReference>
<gene>
    <name evidence="2" type="ORF">CKQ54_17530</name>
</gene>
<sequence length="313" mass="35875">MSLLVNHVMSADTPSKIFSDILNYYKEFCGEDITIIESVRPIEDADIYHYHRPHLESELKENSVVTVHHDINDSDKWLSYEKFHERYKEAKIVFCLNKDQQNILNQKGILHTVVIPHGYNKNIFSRPEKPKVKKEKITLGIVSKRYDRKVKGEAHILELYKRLDSNKFKFLFVGEGRSISSRKAMSYGFEVECFERLPYLCFNDLYKNIDILLITSLYEGGPANVPEAIISGTPIVSTPIGMVLDYVTNGGNGAFLTGNYNHDADLISSFTEEYAFEKLALNAFSCSDQAMSWEEVIIAITSKYKELMEVKSL</sequence>
<dbReference type="GeneID" id="302710612"/>
<comment type="caution">
    <text evidence="2">The sequence shown here is derived from an EMBL/GenBank/DDBJ whole genome shotgun (WGS) entry which is preliminary data.</text>
</comment>
<keyword evidence="2" id="KW-0808">Transferase</keyword>
<evidence type="ECO:0000313" key="2">
    <source>
        <dbReference type="EMBL" id="RKF70068.1"/>
    </source>
</evidence>
<name>A0ABX9PZM8_9GAMM</name>
<organism evidence="2 3">
    <name type="scientific">Rahnella variigena</name>
    <dbReference type="NCBI Taxonomy" id="574964"/>
    <lineage>
        <taxon>Bacteria</taxon>
        <taxon>Pseudomonadati</taxon>
        <taxon>Pseudomonadota</taxon>
        <taxon>Gammaproteobacteria</taxon>
        <taxon>Enterobacterales</taxon>
        <taxon>Yersiniaceae</taxon>
        <taxon>Rahnella</taxon>
    </lineage>
</organism>
<evidence type="ECO:0000313" key="3">
    <source>
        <dbReference type="Proteomes" id="UP000284853"/>
    </source>
</evidence>
<reference evidence="2 3" key="1">
    <citation type="submission" date="2017-08" db="EMBL/GenBank/DDBJ databases">
        <title>Comparative genomics of bacteria isolated from necrotic lesions of AOD affected trees.</title>
        <authorList>
            <person name="Doonan J."/>
            <person name="Denman S."/>
            <person name="Mcdonald J.E."/>
        </authorList>
    </citation>
    <scope>NUCLEOTIDE SEQUENCE [LARGE SCALE GENOMIC DNA]</scope>
    <source>
        <strain evidence="2 3">CIP 105588</strain>
    </source>
</reference>